<proteinExistence type="inferred from homology"/>
<keyword evidence="5 9" id="KW-0732">Signal</keyword>
<name>A0ABS5J9J9_9BACT</name>
<evidence type="ECO:0000256" key="9">
    <source>
        <dbReference type="SAM" id="SignalP"/>
    </source>
</evidence>
<keyword evidence="7 8" id="KW-0998">Cell outer membrane</keyword>
<dbReference type="EMBL" id="JAGTXB010000021">
    <property type="protein sequence ID" value="MBS0031262.1"/>
    <property type="molecule type" value="Genomic_DNA"/>
</dbReference>
<keyword evidence="2 8" id="KW-0813">Transport</keyword>
<dbReference type="Pfam" id="PF13715">
    <property type="entry name" value="CarbopepD_reg_2"/>
    <property type="match status" value="1"/>
</dbReference>
<evidence type="ECO:0000259" key="10">
    <source>
        <dbReference type="Pfam" id="PF07715"/>
    </source>
</evidence>
<reference evidence="11 12" key="1">
    <citation type="submission" date="2021-04" db="EMBL/GenBank/DDBJ databases">
        <title>Chitinophaga sp. nov., isolated from the rhizosphere soil.</title>
        <authorList>
            <person name="He S."/>
        </authorList>
    </citation>
    <scope>NUCLEOTIDE SEQUENCE [LARGE SCALE GENOMIC DNA]</scope>
    <source>
        <strain evidence="11 12">2R12</strain>
    </source>
</reference>
<dbReference type="SUPFAM" id="SSF49464">
    <property type="entry name" value="Carboxypeptidase regulatory domain-like"/>
    <property type="match status" value="1"/>
</dbReference>
<keyword evidence="12" id="KW-1185">Reference proteome</keyword>
<dbReference type="InterPro" id="IPR036942">
    <property type="entry name" value="Beta-barrel_TonB_sf"/>
</dbReference>
<accession>A0ABS5J9J9</accession>
<dbReference type="Gene3D" id="2.60.40.1120">
    <property type="entry name" value="Carboxypeptidase-like, regulatory domain"/>
    <property type="match status" value="1"/>
</dbReference>
<dbReference type="InterPro" id="IPR037066">
    <property type="entry name" value="Plug_dom_sf"/>
</dbReference>
<evidence type="ECO:0000256" key="7">
    <source>
        <dbReference type="ARBA" id="ARBA00023237"/>
    </source>
</evidence>
<protein>
    <submittedName>
        <fullName evidence="11">SusC/RagA family TonB-linked outer membrane protein</fullName>
    </submittedName>
</protein>
<keyword evidence="6 8" id="KW-0472">Membrane</keyword>
<evidence type="ECO:0000256" key="4">
    <source>
        <dbReference type="ARBA" id="ARBA00022692"/>
    </source>
</evidence>
<evidence type="ECO:0000256" key="2">
    <source>
        <dbReference type="ARBA" id="ARBA00022448"/>
    </source>
</evidence>
<evidence type="ECO:0000256" key="1">
    <source>
        <dbReference type="ARBA" id="ARBA00004571"/>
    </source>
</evidence>
<evidence type="ECO:0000313" key="12">
    <source>
        <dbReference type="Proteomes" id="UP000676386"/>
    </source>
</evidence>
<dbReference type="InterPro" id="IPR012910">
    <property type="entry name" value="Plug_dom"/>
</dbReference>
<organism evidence="11 12">
    <name type="scientific">Chitinophaga hostae</name>
    <dbReference type="NCBI Taxonomy" id="2831022"/>
    <lineage>
        <taxon>Bacteria</taxon>
        <taxon>Pseudomonadati</taxon>
        <taxon>Bacteroidota</taxon>
        <taxon>Chitinophagia</taxon>
        <taxon>Chitinophagales</taxon>
        <taxon>Chitinophagaceae</taxon>
        <taxon>Chitinophaga</taxon>
    </lineage>
</organism>
<gene>
    <name evidence="11" type="ORF">KE626_28290</name>
</gene>
<comment type="subcellular location">
    <subcellularLocation>
        <location evidence="1 8">Cell outer membrane</location>
        <topology evidence="1 8">Multi-pass membrane protein</topology>
    </subcellularLocation>
</comment>
<comment type="caution">
    <text evidence="11">The sequence shown here is derived from an EMBL/GenBank/DDBJ whole genome shotgun (WGS) entry which is preliminary data.</text>
</comment>
<keyword evidence="4 8" id="KW-0812">Transmembrane</keyword>
<dbReference type="InterPro" id="IPR023996">
    <property type="entry name" value="TonB-dep_OMP_SusC/RagA"/>
</dbReference>
<sequence>MRMFLFTKMAKGRSFVLLLFMNLLAAATLGQVKISGRVTDEQNAPLPGITVIVKNTKVGTKTDPDGRYTISASLQPGNYTLGFSGIGYTPKENILVVGDAAGTYTQNMQLVTSVSKLDEIVVTGTSEGTTRRQLGNYISTVKADELNKGGTGNVLAALQGKTAGAQITQNSGDPSGGISVKLRGISTISGSTEPLYIIDGVIIDNSTTRVTNADPSYGNGATADNSSGNNFVGAIGQNRMSDINPADIERIEVLNGAAAAAIYGSRANAGVVQIFTKRGSTGAPVVNFSTSLSINQLRKKLDVNQAPVKFGGSPDDSTQNILTPAVVSTTPVKRYDYQDYIFRTGVGTDNNISVAGGKDKTKYYASASYFYNQGIIKNTDFSRYSFRINLDQELTSWISFNASLNYVYSKSNEKPDGNTFYSPMNSVTIIGNYYDIQRRNSLGQLLKVGERGRVNPASVIEDFQQQQHVGRIIAGTGIKLRPIKNLTIDYRLGIDNYNQEGTTFMPAFAYFVSPGFYGGGPSLDPAQNGYASAGNNNSFMINHDLNATYNWDINDKLSSVTQVGYSVQYQRMHYTLEQGRGLPPFVQTSDRATTIIPGADQRTEVSISGEYIQQNFKYRNQLFLTGALRMDGSSVFGVDERNQLYAKVSGSYVLSGADYWTNSSIARWWDLLKIRAAYGESGNLTGIPAYGRYNTYIASAFIGASAFQSPSTYTNPDVKPEKQKELEIGTDMAFLDSRISLSVNYYHKRVEDLLISRAIAPTNGYSFYLNNIGTLQNKGVEVMLSATPVKTKDFTWSLTAIYNRNKNQAVDIGQSLILYNTVGGAPIGIANGEPIGFFYGTFFARDENGNMLKNPAGIPVTEGGTQTSPLTYTVARDPATGLPPAKIAALNKKIGDPNPKYTATFTTDLQYKKLGLHIQLDAVQGVDVFNADFRTRQGVDNGKIAEMEDKGILPRGFIAGNYNIQEWRIDDGSFVKLREVSLSYDFGKLKGFSDLSVSLGGRNLISWDNYKGYDPELNAAGQSTVLRGIDFGAVPIPRSYNLSLRAKF</sequence>
<dbReference type="InterPro" id="IPR008969">
    <property type="entry name" value="CarboxyPept-like_regulatory"/>
</dbReference>
<dbReference type="PANTHER" id="PTHR30069:SF29">
    <property type="entry name" value="HEMOGLOBIN AND HEMOGLOBIN-HAPTOGLOBIN-BINDING PROTEIN 1-RELATED"/>
    <property type="match status" value="1"/>
</dbReference>
<evidence type="ECO:0000256" key="6">
    <source>
        <dbReference type="ARBA" id="ARBA00023136"/>
    </source>
</evidence>
<dbReference type="Pfam" id="PF07715">
    <property type="entry name" value="Plug"/>
    <property type="match status" value="1"/>
</dbReference>
<feature type="chain" id="PRO_5047094381" evidence="9">
    <location>
        <begin position="26"/>
        <end position="1048"/>
    </location>
</feature>
<dbReference type="PANTHER" id="PTHR30069">
    <property type="entry name" value="TONB-DEPENDENT OUTER MEMBRANE RECEPTOR"/>
    <property type="match status" value="1"/>
</dbReference>
<dbReference type="RefSeq" id="WP_211976417.1">
    <property type="nucleotide sequence ID" value="NZ_CBFHAM010000061.1"/>
</dbReference>
<dbReference type="InterPro" id="IPR039426">
    <property type="entry name" value="TonB-dep_rcpt-like"/>
</dbReference>
<feature type="signal peptide" evidence="9">
    <location>
        <begin position="1"/>
        <end position="25"/>
    </location>
</feature>
<dbReference type="Gene3D" id="2.170.130.10">
    <property type="entry name" value="TonB-dependent receptor, plug domain"/>
    <property type="match status" value="1"/>
</dbReference>
<comment type="similarity">
    <text evidence="8">Belongs to the TonB-dependent receptor family.</text>
</comment>
<dbReference type="PROSITE" id="PS52016">
    <property type="entry name" value="TONB_DEPENDENT_REC_3"/>
    <property type="match status" value="1"/>
</dbReference>
<feature type="domain" description="TonB-dependent receptor plug" evidence="10">
    <location>
        <begin position="134"/>
        <end position="271"/>
    </location>
</feature>
<keyword evidence="3 8" id="KW-1134">Transmembrane beta strand</keyword>
<dbReference type="SUPFAM" id="SSF56935">
    <property type="entry name" value="Porins"/>
    <property type="match status" value="1"/>
</dbReference>
<evidence type="ECO:0000256" key="8">
    <source>
        <dbReference type="PROSITE-ProRule" id="PRU01360"/>
    </source>
</evidence>
<dbReference type="NCBIfam" id="TIGR04056">
    <property type="entry name" value="OMP_RagA_SusC"/>
    <property type="match status" value="1"/>
</dbReference>
<dbReference type="Gene3D" id="2.40.170.20">
    <property type="entry name" value="TonB-dependent receptor, beta-barrel domain"/>
    <property type="match status" value="1"/>
</dbReference>
<evidence type="ECO:0000256" key="3">
    <source>
        <dbReference type="ARBA" id="ARBA00022452"/>
    </source>
</evidence>
<evidence type="ECO:0000313" key="11">
    <source>
        <dbReference type="EMBL" id="MBS0031262.1"/>
    </source>
</evidence>
<evidence type="ECO:0000256" key="5">
    <source>
        <dbReference type="ARBA" id="ARBA00022729"/>
    </source>
</evidence>
<dbReference type="Proteomes" id="UP000676386">
    <property type="component" value="Unassembled WGS sequence"/>
</dbReference>